<keyword evidence="2" id="KW-1185">Reference proteome</keyword>
<gene>
    <name evidence="1" type="ORF">ACFQ0S_00075</name>
</gene>
<dbReference type="Gene3D" id="3.40.50.1820">
    <property type="entry name" value="alpha/beta hydrolase"/>
    <property type="match status" value="1"/>
</dbReference>
<accession>A0ABW3IZC0</accession>
<dbReference type="Proteomes" id="UP001597051">
    <property type="component" value="Unassembled WGS sequence"/>
</dbReference>
<name>A0ABW3IZC0_9FLAO</name>
<proteinExistence type="predicted"/>
<comment type="caution">
    <text evidence="1">The sequence shown here is derived from an EMBL/GenBank/DDBJ whole genome shotgun (WGS) entry which is preliminary data.</text>
</comment>
<reference evidence="2" key="1">
    <citation type="journal article" date="2019" name="Int. J. Syst. Evol. Microbiol.">
        <title>The Global Catalogue of Microorganisms (GCM) 10K type strain sequencing project: providing services to taxonomists for standard genome sequencing and annotation.</title>
        <authorList>
            <consortium name="The Broad Institute Genomics Platform"/>
            <consortium name="The Broad Institute Genome Sequencing Center for Infectious Disease"/>
            <person name="Wu L."/>
            <person name="Ma J."/>
        </authorList>
    </citation>
    <scope>NUCLEOTIDE SEQUENCE [LARGE SCALE GENOMIC DNA]</scope>
    <source>
        <strain evidence="2">CECT 7649</strain>
    </source>
</reference>
<dbReference type="EMBL" id="JBHTIZ010000001">
    <property type="protein sequence ID" value="MFD0982866.1"/>
    <property type="molecule type" value="Genomic_DNA"/>
</dbReference>
<evidence type="ECO:0000313" key="1">
    <source>
        <dbReference type="EMBL" id="MFD0982866.1"/>
    </source>
</evidence>
<evidence type="ECO:0008006" key="3">
    <source>
        <dbReference type="Google" id="ProtNLM"/>
    </source>
</evidence>
<organism evidence="1 2">
    <name type="scientific">Flavobacterium myungsuense</name>
    <dbReference type="NCBI Taxonomy" id="651823"/>
    <lineage>
        <taxon>Bacteria</taxon>
        <taxon>Pseudomonadati</taxon>
        <taxon>Bacteroidota</taxon>
        <taxon>Flavobacteriia</taxon>
        <taxon>Flavobacteriales</taxon>
        <taxon>Flavobacteriaceae</taxon>
        <taxon>Flavobacterium</taxon>
    </lineage>
</organism>
<protein>
    <recommendedName>
        <fullName evidence="3">Alpha/beta hydrolase</fullName>
    </recommendedName>
</protein>
<evidence type="ECO:0000313" key="2">
    <source>
        <dbReference type="Proteomes" id="UP001597051"/>
    </source>
</evidence>
<dbReference type="RefSeq" id="WP_379753800.1">
    <property type="nucleotide sequence ID" value="NZ_JBHSYB010000010.1"/>
</dbReference>
<sequence length="127" mass="14616">MMTFQTLKAKEKQDSIFNLFKANFYKGLRYQLLNPINFDAKNRYPVVLSLPSAGGKGTDNSKQIKDIPNWFFHGDIDSKYPYEKDVKVFEDMQKIGGNMKFTTWKRDKHGKHVALKMVTGSTNGTTQ</sequence>
<dbReference type="InterPro" id="IPR029058">
    <property type="entry name" value="AB_hydrolase_fold"/>
</dbReference>